<gene>
    <name evidence="1" type="ORF">MM415A04315_0004</name>
</gene>
<organism evidence="1">
    <name type="scientific">viral metagenome</name>
    <dbReference type="NCBI Taxonomy" id="1070528"/>
    <lineage>
        <taxon>unclassified sequences</taxon>
        <taxon>metagenomes</taxon>
        <taxon>organismal metagenomes</taxon>
    </lineage>
</organism>
<protein>
    <submittedName>
        <fullName evidence="1">Uncharacterized protein</fullName>
    </submittedName>
</protein>
<dbReference type="EMBL" id="MT141735">
    <property type="protein sequence ID" value="QJA69772.1"/>
    <property type="molecule type" value="Genomic_DNA"/>
</dbReference>
<sequence>MTEQIEALKGALRKAIVTKKRLVYKLDEYDPTGSTYKVEWTDQAKAWAKLCDLDLKQYDPCMTWGKV</sequence>
<evidence type="ECO:0000313" key="1">
    <source>
        <dbReference type="EMBL" id="QJA69772.1"/>
    </source>
</evidence>
<dbReference type="AlphaFoldDB" id="A0A6M3JL88"/>
<name>A0A6M3JL88_9ZZZZ</name>
<reference evidence="1" key="1">
    <citation type="submission" date="2020-03" db="EMBL/GenBank/DDBJ databases">
        <title>The deep terrestrial virosphere.</title>
        <authorList>
            <person name="Holmfeldt K."/>
            <person name="Nilsson E."/>
            <person name="Simone D."/>
            <person name="Lopez-Fernandez M."/>
            <person name="Wu X."/>
            <person name="de Brujin I."/>
            <person name="Lundin D."/>
            <person name="Andersson A."/>
            <person name="Bertilsson S."/>
            <person name="Dopson M."/>
        </authorList>
    </citation>
    <scope>NUCLEOTIDE SEQUENCE</scope>
    <source>
        <strain evidence="1">MM415A04315</strain>
    </source>
</reference>
<accession>A0A6M3JL88</accession>
<proteinExistence type="predicted"/>